<evidence type="ECO:0000256" key="1">
    <source>
        <dbReference type="SAM" id="Phobius"/>
    </source>
</evidence>
<dbReference type="Pfam" id="PF01569">
    <property type="entry name" value="PAP2"/>
    <property type="match status" value="1"/>
</dbReference>
<keyword evidence="1" id="KW-0812">Transmembrane</keyword>
<dbReference type="InterPro" id="IPR036938">
    <property type="entry name" value="PAP2/HPO_sf"/>
</dbReference>
<gene>
    <name evidence="3" type="ORF">IAB08_01525</name>
</gene>
<dbReference type="PANTHER" id="PTHR14969">
    <property type="entry name" value="SPHINGOSINE-1-PHOSPHATE PHOSPHOHYDROLASE"/>
    <property type="match status" value="1"/>
</dbReference>
<dbReference type="Proteomes" id="UP000823612">
    <property type="component" value="Unassembled WGS sequence"/>
</dbReference>
<protein>
    <submittedName>
        <fullName evidence="3">Phosphatase PAP2 family protein</fullName>
    </submittedName>
</protein>
<feature type="transmembrane region" description="Helical" evidence="1">
    <location>
        <begin position="59"/>
        <end position="80"/>
    </location>
</feature>
<organism evidence="3 4">
    <name type="scientific">Candidatus Pullibacteroides excrementavium</name>
    <dbReference type="NCBI Taxonomy" id="2840905"/>
    <lineage>
        <taxon>Bacteria</taxon>
        <taxon>Pseudomonadati</taxon>
        <taxon>Bacteroidota</taxon>
        <taxon>Bacteroidia</taxon>
        <taxon>Bacteroidales</taxon>
        <taxon>Candidatus Pullibacteroides</taxon>
    </lineage>
</organism>
<dbReference type="SUPFAM" id="SSF48317">
    <property type="entry name" value="Acid phosphatase/Vanadium-dependent haloperoxidase"/>
    <property type="match status" value="1"/>
</dbReference>
<dbReference type="GO" id="GO:0042392">
    <property type="term" value="F:sphingosine-1-phosphate phosphatase activity"/>
    <property type="evidence" value="ECO:0007669"/>
    <property type="project" value="TreeGrafter"/>
</dbReference>
<feature type="domain" description="Phosphatidic acid phosphatase type 2/haloperoxidase" evidence="2">
    <location>
        <begin position="62"/>
        <end position="179"/>
    </location>
</feature>
<comment type="caution">
    <text evidence="3">The sequence shown here is derived from an EMBL/GenBank/DDBJ whole genome shotgun (WGS) entry which is preliminary data.</text>
</comment>
<keyword evidence="1" id="KW-1133">Transmembrane helix</keyword>
<dbReference type="SMART" id="SM00014">
    <property type="entry name" value="acidPPc"/>
    <property type="match status" value="1"/>
</dbReference>
<proteinExistence type="predicted"/>
<keyword evidence="1" id="KW-0472">Membrane</keyword>
<dbReference type="AlphaFoldDB" id="A0A9D9H0R9"/>
<accession>A0A9D9H0R9</accession>
<dbReference type="EMBL" id="JADIMZ010000021">
    <property type="protein sequence ID" value="MBO8431959.1"/>
    <property type="molecule type" value="Genomic_DNA"/>
</dbReference>
<evidence type="ECO:0000313" key="4">
    <source>
        <dbReference type="Proteomes" id="UP000823612"/>
    </source>
</evidence>
<evidence type="ECO:0000259" key="2">
    <source>
        <dbReference type="SMART" id="SM00014"/>
    </source>
</evidence>
<reference evidence="3" key="1">
    <citation type="submission" date="2020-10" db="EMBL/GenBank/DDBJ databases">
        <authorList>
            <person name="Gilroy R."/>
        </authorList>
    </citation>
    <scope>NUCLEOTIDE SEQUENCE</scope>
    <source>
        <strain evidence="3">2889</strain>
    </source>
</reference>
<dbReference type="Gene3D" id="1.20.144.10">
    <property type="entry name" value="Phosphatidic acid phosphatase type 2/haloperoxidase"/>
    <property type="match status" value="2"/>
</dbReference>
<dbReference type="PANTHER" id="PTHR14969:SF13">
    <property type="entry name" value="AT30094P"/>
    <property type="match status" value="1"/>
</dbReference>
<feature type="transmembrane region" description="Helical" evidence="1">
    <location>
        <begin position="108"/>
        <end position="129"/>
    </location>
</feature>
<name>A0A9D9H0R9_9BACT</name>
<feature type="transmembrane region" description="Helical" evidence="1">
    <location>
        <begin position="34"/>
        <end position="52"/>
    </location>
</feature>
<sequence length="203" mass="23351">MFSALEQLDWDISLAINHWHSAWADAFMTFISRTWPWIPLYAVLIGLIIYCYRKKNAWWIPVLGVVVLVGLADWTSVHFFKDVVCRFRPGHTPELQGMVLLPAGRGGGYSFVSSHAANCFAIAAYVTYVLKNSFRFFLYGPMYLWAVVIGYSRIYLGKHFFGDVLCGAIWGVLLAFLMWRLIRLLLSRYYPSVLQSPVRLPKK</sequence>
<feature type="transmembrane region" description="Helical" evidence="1">
    <location>
        <begin position="136"/>
        <end position="154"/>
    </location>
</feature>
<dbReference type="InterPro" id="IPR000326">
    <property type="entry name" value="PAP2/HPO"/>
</dbReference>
<feature type="transmembrane region" description="Helical" evidence="1">
    <location>
        <begin position="160"/>
        <end position="182"/>
    </location>
</feature>
<evidence type="ECO:0000313" key="3">
    <source>
        <dbReference type="EMBL" id="MBO8431959.1"/>
    </source>
</evidence>
<reference evidence="3" key="2">
    <citation type="journal article" date="2021" name="PeerJ">
        <title>Extensive microbial diversity within the chicken gut microbiome revealed by metagenomics and culture.</title>
        <authorList>
            <person name="Gilroy R."/>
            <person name="Ravi A."/>
            <person name="Getino M."/>
            <person name="Pursley I."/>
            <person name="Horton D.L."/>
            <person name="Alikhan N.F."/>
            <person name="Baker D."/>
            <person name="Gharbi K."/>
            <person name="Hall N."/>
            <person name="Watson M."/>
            <person name="Adriaenssens E.M."/>
            <person name="Foster-Nyarko E."/>
            <person name="Jarju S."/>
            <person name="Secka A."/>
            <person name="Antonio M."/>
            <person name="Oren A."/>
            <person name="Chaudhuri R.R."/>
            <person name="La Ragione R."/>
            <person name="Hildebrand F."/>
            <person name="Pallen M.J."/>
        </authorList>
    </citation>
    <scope>NUCLEOTIDE SEQUENCE</scope>
    <source>
        <strain evidence="3">2889</strain>
    </source>
</reference>